<keyword evidence="5" id="KW-0378">Hydrolase</keyword>
<dbReference type="Gene3D" id="3.40.50.300">
    <property type="entry name" value="P-loop containing nucleotide triphosphate hydrolases"/>
    <property type="match status" value="2"/>
</dbReference>
<keyword evidence="2" id="KW-0067">ATP-binding</keyword>
<dbReference type="PANTHER" id="PTHR43788">
    <property type="entry name" value="DNA2/NAM7 HELICASE FAMILY MEMBER"/>
    <property type="match status" value="1"/>
</dbReference>
<dbReference type="InterPro" id="IPR027417">
    <property type="entry name" value="P-loop_NTPase"/>
</dbReference>
<evidence type="ECO:0000259" key="4">
    <source>
        <dbReference type="Pfam" id="PF14490"/>
    </source>
</evidence>
<proteinExistence type="predicted"/>
<evidence type="ECO:0000256" key="1">
    <source>
        <dbReference type="ARBA" id="ARBA00022741"/>
    </source>
</evidence>
<feature type="domain" description="ATP-dependent RecD2 DNA helicase-like helix-hairpin-helix" evidence="4">
    <location>
        <begin position="132"/>
        <end position="217"/>
    </location>
</feature>
<dbReference type="Proteomes" id="UP001232163">
    <property type="component" value="Unassembled WGS sequence"/>
</dbReference>
<dbReference type="EMBL" id="JAURUR010000011">
    <property type="protein sequence ID" value="MDP9765442.1"/>
    <property type="molecule type" value="Genomic_DNA"/>
</dbReference>
<accession>A0ABT9MFQ4</accession>
<dbReference type="Gene3D" id="2.30.30.940">
    <property type="match status" value="1"/>
</dbReference>
<dbReference type="SUPFAM" id="SSF52540">
    <property type="entry name" value="P-loop containing nucleoside triphosphate hydrolases"/>
    <property type="match status" value="2"/>
</dbReference>
<evidence type="ECO:0000256" key="2">
    <source>
        <dbReference type="ARBA" id="ARBA00022840"/>
    </source>
</evidence>
<dbReference type="InterPro" id="IPR027785">
    <property type="entry name" value="UvrD-like_helicase_C"/>
</dbReference>
<dbReference type="Pfam" id="PF13538">
    <property type="entry name" value="UvrD_C_2"/>
    <property type="match status" value="1"/>
</dbReference>
<comment type="caution">
    <text evidence="5">The sequence shown here is derived from an EMBL/GenBank/DDBJ whole genome shotgun (WGS) entry which is preliminary data.</text>
</comment>
<dbReference type="CDD" id="cd17933">
    <property type="entry name" value="DEXSc_RecD-like"/>
    <property type="match status" value="1"/>
</dbReference>
<dbReference type="InterPro" id="IPR050534">
    <property type="entry name" value="Coronavir_polyprotein_1ab"/>
</dbReference>
<dbReference type="CDD" id="cd18809">
    <property type="entry name" value="SF1_C_RecD"/>
    <property type="match status" value="1"/>
</dbReference>
<feature type="domain" description="UvrD-like helicase C-terminal" evidence="3">
    <location>
        <begin position="587"/>
        <end position="634"/>
    </location>
</feature>
<keyword evidence="1" id="KW-0547">Nucleotide-binding</keyword>
<dbReference type="GO" id="GO:0008854">
    <property type="term" value="F:exodeoxyribonuclease V activity"/>
    <property type="evidence" value="ECO:0007669"/>
    <property type="project" value="UniProtKB-EC"/>
</dbReference>
<evidence type="ECO:0000313" key="5">
    <source>
        <dbReference type="EMBL" id="MDP9765442.1"/>
    </source>
</evidence>
<keyword evidence="6" id="KW-1185">Reference proteome</keyword>
<dbReference type="RefSeq" id="WP_307467479.1">
    <property type="nucleotide sequence ID" value="NZ_JAURUR010000011.1"/>
</dbReference>
<dbReference type="Pfam" id="PF14490">
    <property type="entry name" value="HHH_RecD2"/>
    <property type="match status" value="1"/>
</dbReference>
<organism evidence="5 6">
    <name type="scientific">Deinococcus enclensis</name>
    <dbReference type="NCBI Taxonomy" id="1049582"/>
    <lineage>
        <taxon>Bacteria</taxon>
        <taxon>Thermotogati</taxon>
        <taxon>Deinococcota</taxon>
        <taxon>Deinococci</taxon>
        <taxon>Deinococcales</taxon>
        <taxon>Deinococcaceae</taxon>
        <taxon>Deinococcus</taxon>
    </lineage>
</organism>
<name>A0ABT9MFQ4_9DEIO</name>
<dbReference type="InterPro" id="IPR029493">
    <property type="entry name" value="RecD2-like_HHH"/>
</dbReference>
<dbReference type="PANTHER" id="PTHR43788:SF6">
    <property type="entry name" value="DNA HELICASE B"/>
    <property type="match status" value="1"/>
</dbReference>
<protein>
    <submittedName>
        <fullName evidence="5">Exodeoxyribonuclease V alpha subunit</fullName>
        <ecNumber evidence="5">3.1.11.5</ecNumber>
    </submittedName>
</protein>
<dbReference type="Pfam" id="PF13604">
    <property type="entry name" value="AAA_30"/>
    <property type="match status" value="1"/>
</dbReference>
<reference evidence="5 6" key="1">
    <citation type="submission" date="2023-07" db="EMBL/GenBank/DDBJ databases">
        <title>Genomic Encyclopedia of Type Strains, Phase IV (KMG-IV): sequencing the most valuable type-strain genomes for metagenomic binning, comparative biology and taxonomic classification.</title>
        <authorList>
            <person name="Goeker M."/>
        </authorList>
    </citation>
    <scope>NUCLEOTIDE SEQUENCE [LARGE SCALE GENOMIC DNA]</scope>
    <source>
        <strain evidence="5 6">NIO-1023</strain>
    </source>
</reference>
<evidence type="ECO:0000313" key="6">
    <source>
        <dbReference type="Proteomes" id="UP001232163"/>
    </source>
</evidence>
<gene>
    <name evidence="5" type="ORF">QO006_002893</name>
</gene>
<dbReference type="EC" id="3.1.11.5" evidence="5"/>
<sequence>MTATTPALQRVAGLLHTRTDAGGVVREFGGLQRAWLGQLPAGAREGDYLTALGVPARELTFIVQQVQVLAQAADLTEAYLTAFVKGVGPVIARRLAARLGPRALDLLADGHFPDDLPERLHGPVQQACRSHTREQVSALFLLGVHPQHCVTIVNAWGDAAAARFAQSPFEAMTLGLPFRVLDHAHTQLGRTPDDPARHQALVTDHLRSQALSHGHVCLTVPAVTAYLTDHHALTEAEAVAAVTEHPGVTLYGPYVYLPHLHDTEEALARRLVTLLRAPPDGTVDAHHPPHLSREQRRAVDLATQESVVVLTGGPGTGKSTTVKAVADSFAQSGLRFLLAAPTGKAAARLADATGREAHTLHRVLGAGPTGFTHGKNNPLPVQAVIVDECSMIAQDLLLALTDALSSGTRLVLVGDVRQLPPIDPGMPLGALMDTLPVAHLSTVFRQAAGSPVVQLAYDILDQAPLDFAHLPGLPFTVTDDARTAAKIALETGAQLLTPMRKGPLGTEALNAAARTLLGKRGGLSITGGEVSAGDPVVCTKNLYDLGVLNGMTGKVQGVTEEGGGTVVAAFDHGPVTFRGAARHHLMPAYAMTVHRSQGSEWESVAVALHDSHAGMLMRTLAYTAVTRAKKHLHLLGSVTAWEAAVARLAPERVSGLTARLND</sequence>
<evidence type="ECO:0000259" key="3">
    <source>
        <dbReference type="Pfam" id="PF13538"/>
    </source>
</evidence>